<dbReference type="InterPro" id="IPR015422">
    <property type="entry name" value="PyrdxlP-dep_Trfase_small"/>
</dbReference>
<evidence type="ECO:0000256" key="8">
    <source>
        <dbReference type="ARBA" id="ARBA00023004"/>
    </source>
</evidence>
<comment type="cofactor">
    <cofactor evidence="1 11">
        <name>pyridoxal 5'-phosphate</name>
        <dbReference type="ChEBI" id="CHEBI:597326"/>
    </cofactor>
</comment>
<dbReference type="PANTHER" id="PTHR11601">
    <property type="entry name" value="CYSTEINE DESULFURYLASE FAMILY MEMBER"/>
    <property type="match status" value="1"/>
</dbReference>
<dbReference type="PIRSF" id="PIRSF005572">
    <property type="entry name" value="NifS"/>
    <property type="match status" value="1"/>
</dbReference>
<dbReference type="EC" id="2.8.1.7" evidence="3"/>
<dbReference type="NCBIfam" id="NF002806">
    <property type="entry name" value="PRK02948.1"/>
    <property type="match status" value="1"/>
</dbReference>
<dbReference type="InterPro" id="IPR000192">
    <property type="entry name" value="Aminotrans_V_dom"/>
</dbReference>
<evidence type="ECO:0000256" key="7">
    <source>
        <dbReference type="ARBA" id="ARBA00022898"/>
    </source>
</evidence>
<dbReference type="Proteomes" id="UP000547674">
    <property type="component" value="Unassembled WGS sequence"/>
</dbReference>
<keyword evidence="9" id="KW-0411">Iron-sulfur</keyword>
<evidence type="ECO:0000256" key="9">
    <source>
        <dbReference type="ARBA" id="ARBA00023014"/>
    </source>
</evidence>
<dbReference type="InterPro" id="IPR015421">
    <property type="entry name" value="PyrdxlP-dep_Trfase_major"/>
</dbReference>
<dbReference type="GO" id="GO:0051537">
    <property type="term" value="F:2 iron, 2 sulfur cluster binding"/>
    <property type="evidence" value="ECO:0007669"/>
    <property type="project" value="UniProtKB-KW"/>
</dbReference>
<comment type="similarity">
    <text evidence="2">Belongs to the class-V pyridoxal-phosphate-dependent aminotransferase family. NifS/IscS subfamily.</text>
</comment>
<evidence type="ECO:0000256" key="6">
    <source>
        <dbReference type="ARBA" id="ARBA00022723"/>
    </source>
</evidence>
<evidence type="ECO:0000256" key="5">
    <source>
        <dbReference type="ARBA" id="ARBA00022714"/>
    </source>
</evidence>
<sequence length="384" mass="41435">MKTIYLDHHATTPLDPRAYKAMLPYFCDEYGNASSQTHEWGHRAADAVAVARASVAQLLGAKPEEIIFTAGSTESNNLAIKGIARLKAKQNLGNHLITTAIEHKAVLMSMKDLQEEGFELTVLQPNQHGIVTRDMVEKALRPNTILVSVMAANSEIGTIQPVQAIGELCRQKNITFHTDATQIVGKLPLDVKTSPCDLLSLSAHKFYGPKGVGALYIREGVELQPLFSGGGQEGGLRSGTLNVPGIVGMGVVARACQGEMEEEARNMRALRDWFWQEIQQRIPDAVLNGCSEQRLPGNLNVAFPRCESGAIMAELSEFALSTGSACQSGKNTPSEVLTSIGCPADLALSSVRFGLGKSTTKESLTKLADQLEKVVKRLRETAAV</sequence>
<keyword evidence="6" id="KW-0479">Metal-binding</keyword>
<evidence type="ECO:0000256" key="10">
    <source>
        <dbReference type="ARBA" id="ARBA00050776"/>
    </source>
</evidence>
<dbReference type="PANTHER" id="PTHR11601:SF34">
    <property type="entry name" value="CYSTEINE DESULFURASE"/>
    <property type="match status" value="1"/>
</dbReference>
<comment type="caution">
    <text evidence="13">The sequence shown here is derived from an EMBL/GenBank/DDBJ whole genome shotgun (WGS) entry which is preliminary data.</text>
</comment>
<organism evidence="13 14">
    <name type="scientific">Eiseniibacteriota bacterium</name>
    <dbReference type="NCBI Taxonomy" id="2212470"/>
    <lineage>
        <taxon>Bacteria</taxon>
        <taxon>Candidatus Eiseniibacteriota</taxon>
    </lineage>
</organism>
<proteinExistence type="inferred from homology"/>
<evidence type="ECO:0000313" key="14">
    <source>
        <dbReference type="Proteomes" id="UP000547674"/>
    </source>
</evidence>
<gene>
    <name evidence="13" type="ORF">HKN21_17810</name>
</gene>
<keyword evidence="8" id="KW-0408">Iron</keyword>
<dbReference type="InterPro" id="IPR015424">
    <property type="entry name" value="PyrdxlP-dep_Trfase"/>
</dbReference>
<evidence type="ECO:0000259" key="12">
    <source>
        <dbReference type="Pfam" id="PF00266"/>
    </source>
</evidence>
<dbReference type="Gene3D" id="1.10.260.50">
    <property type="match status" value="1"/>
</dbReference>
<dbReference type="EMBL" id="JABDJR010000710">
    <property type="protein sequence ID" value="NNF08623.1"/>
    <property type="molecule type" value="Genomic_DNA"/>
</dbReference>
<evidence type="ECO:0000256" key="3">
    <source>
        <dbReference type="ARBA" id="ARBA00012239"/>
    </source>
</evidence>
<dbReference type="InterPro" id="IPR020578">
    <property type="entry name" value="Aminotrans_V_PyrdxlP_BS"/>
</dbReference>
<evidence type="ECO:0000256" key="2">
    <source>
        <dbReference type="ARBA" id="ARBA00006490"/>
    </source>
</evidence>
<keyword evidence="5" id="KW-0001">2Fe-2S</keyword>
<dbReference type="Gene3D" id="3.40.640.10">
    <property type="entry name" value="Type I PLP-dependent aspartate aminotransferase-like (Major domain)"/>
    <property type="match status" value="1"/>
</dbReference>
<reference evidence="13 14" key="1">
    <citation type="submission" date="2020-03" db="EMBL/GenBank/DDBJ databases">
        <title>Metabolic flexibility allows generalist bacteria to become dominant in a frequently disturbed ecosystem.</title>
        <authorList>
            <person name="Chen Y.-J."/>
            <person name="Leung P.M."/>
            <person name="Bay S.K."/>
            <person name="Hugenholtz P."/>
            <person name="Kessler A.J."/>
            <person name="Shelley G."/>
            <person name="Waite D.W."/>
            <person name="Cook P.L."/>
            <person name="Greening C."/>
        </authorList>
    </citation>
    <scope>NUCLEOTIDE SEQUENCE [LARGE SCALE GENOMIC DNA]</scope>
    <source>
        <strain evidence="13">SS_bin_28</strain>
    </source>
</reference>
<evidence type="ECO:0000256" key="4">
    <source>
        <dbReference type="ARBA" id="ARBA00022679"/>
    </source>
</evidence>
<comment type="catalytic activity">
    <reaction evidence="10">
        <text>(sulfur carrier)-H + L-cysteine = (sulfur carrier)-SH + L-alanine</text>
        <dbReference type="Rhea" id="RHEA:43892"/>
        <dbReference type="Rhea" id="RHEA-COMP:14737"/>
        <dbReference type="Rhea" id="RHEA-COMP:14739"/>
        <dbReference type="ChEBI" id="CHEBI:29917"/>
        <dbReference type="ChEBI" id="CHEBI:35235"/>
        <dbReference type="ChEBI" id="CHEBI:57972"/>
        <dbReference type="ChEBI" id="CHEBI:64428"/>
        <dbReference type="EC" id="2.8.1.7"/>
    </reaction>
</comment>
<dbReference type="PROSITE" id="PS00595">
    <property type="entry name" value="AA_TRANSFER_CLASS_5"/>
    <property type="match status" value="1"/>
</dbReference>
<dbReference type="GO" id="GO:0046872">
    <property type="term" value="F:metal ion binding"/>
    <property type="evidence" value="ECO:0007669"/>
    <property type="project" value="UniProtKB-KW"/>
</dbReference>
<dbReference type="InterPro" id="IPR016454">
    <property type="entry name" value="Cysteine_dSase"/>
</dbReference>
<protein>
    <recommendedName>
        <fullName evidence="3">cysteine desulfurase</fullName>
        <ecNumber evidence="3">2.8.1.7</ecNumber>
    </recommendedName>
</protein>
<accession>A0A7Y2EHG5</accession>
<evidence type="ECO:0000313" key="13">
    <source>
        <dbReference type="EMBL" id="NNF08623.1"/>
    </source>
</evidence>
<feature type="domain" description="Aminotransferase class V" evidence="12">
    <location>
        <begin position="4"/>
        <end position="366"/>
    </location>
</feature>
<name>A0A7Y2EHG5_UNCEI</name>
<dbReference type="GO" id="GO:0031071">
    <property type="term" value="F:cysteine desulfurase activity"/>
    <property type="evidence" value="ECO:0007669"/>
    <property type="project" value="UniProtKB-EC"/>
</dbReference>
<dbReference type="Pfam" id="PF00266">
    <property type="entry name" value="Aminotran_5"/>
    <property type="match status" value="1"/>
</dbReference>
<evidence type="ECO:0000256" key="11">
    <source>
        <dbReference type="RuleBase" id="RU004504"/>
    </source>
</evidence>
<keyword evidence="4" id="KW-0808">Transferase</keyword>
<dbReference type="Gene3D" id="3.90.1150.10">
    <property type="entry name" value="Aspartate Aminotransferase, domain 1"/>
    <property type="match status" value="1"/>
</dbReference>
<dbReference type="FunFam" id="3.40.640.10:FF:000003">
    <property type="entry name" value="Cysteine desulfurase IscS"/>
    <property type="match status" value="1"/>
</dbReference>
<dbReference type="SUPFAM" id="SSF53383">
    <property type="entry name" value="PLP-dependent transferases"/>
    <property type="match status" value="1"/>
</dbReference>
<dbReference type="AlphaFoldDB" id="A0A7Y2EHG5"/>
<keyword evidence="7" id="KW-0663">Pyridoxal phosphate</keyword>
<evidence type="ECO:0000256" key="1">
    <source>
        <dbReference type="ARBA" id="ARBA00001933"/>
    </source>
</evidence>